<dbReference type="InterPro" id="IPR002397">
    <property type="entry name" value="Cyt_P450_B"/>
</dbReference>
<keyword evidence="6 7" id="KW-0503">Monooxygenase</keyword>
<keyword evidence="5 7" id="KW-0408">Iron</keyword>
<evidence type="ECO:0000256" key="1">
    <source>
        <dbReference type="ARBA" id="ARBA00010617"/>
    </source>
</evidence>
<dbReference type="InterPro" id="IPR017972">
    <property type="entry name" value="Cyt_P450_CS"/>
</dbReference>
<sequence>MTLSDTDILQWPLPAGEHGTPPPLYATLRRERPVCPLRMPSGQTTWLLTRHDDITGVLTDPRFSRDLVYPGAPRLIGEDFNSVPGGIFNLDPPRHTRVRQILNPLFNRRAAERYSTAIAAHAEDLLTAMAAGSNPADLVSAYTAPLALRVSCGLLRIPADRRQALHGCFREQTSQNADRTDVSAATEQIGALAAEIVADKWSAPDPTEPIGALIAARQAEEITSDELHGTVSYLLVTGIEPLVSSASTGIVTLLRHPEELQCVLEDPRLWPAVVEEVLRFHHNGYLSNPRVALEDTEIRGVPIRAGESVVTPMIAATWDPDHYKHPHRFNIHRRTDGSRTFGAGPHFCLGASLARAYLRIAFEALFTRFPRLILAIDADELPWDEDNLFTRPLVLPVAW</sequence>
<dbReference type="InterPro" id="IPR036396">
    <property type="entry name" value="Cyt_P450_sf"/>
</dbReference>
<dbReference type="GO" id="GO:0020037">
    <property type="term" value="F:heme binding"/>
    <property type="evidence" value="ECO:0007669"/>
    <property type="project" value="InterPro"/>
</dbReference>
<evidence type="ECO:0000256" key="5">
    <source>
        <dbReference type="ARBA" id="ARBA00023004"/>
    </source>
</evidence>
<evidence type="ECO:0000313" key="9">
    <source>
        <dbReference type="Proteomes" id="UP000263377"/>
    </source>
</evidence>
<dbReference type="FunFam" id="1.10.630.10:FF:000018">
    <property type="entry name" value="Cytochrome P450 monooxygenase"/>
    <property type="match status" value="1"/>
</dbReference>
<organism evidence="8 9">
    <name type="scientific">Kitasatospora xanthocidica</name>
    <dbReference type="NCBI Taxonomy" id="83382"/>
    <lineage>
        <taxon>Bacteria</taxon>
        <taxon>Bacillati</taxon>
        <taxon>Actinomycetota</taxon>
        <taxon>Actinomycetes</taxon>
        <taxon>Kitasatosporales</taxon>
        <taxon>Streptomycetaceae</taxon>
        <taxon>Kitasatospora</taxon>
    </lineage>
</organism>
<evidence type="ECO:0000256" key="7">
    <source>
        <dbReference type="RuleBase" id="RU000461"/>
    </source>
</evidence>
<name>A0A372ZPC5_9ACTN</name>
<evidence type="ECO:0000256" key="2">
    <source>
        <dbReference type="ARBA" id="ARBA00022617"/>
    </source>
</evidence>
<dbReference type="Pfam" id="PF00067">
    <property type="entry name" value="p450"/>
    <property type="match status" value="1"/>
</dbReference>
<keyword evidence="2 7" id="KW-0349">Heme</keyword>
<dbReference type="PRINTS" id="PR00359">
    <property type="entry name" value="BP450"/>
</dbReference>
<dbReference type="GO" id="GO:0004497">
    <property type="term" value="F:monooxygenase activity"/>
    <property type="evidence" value="ECO:0007669"/>
    <property type="project" value="UniProtKB-KW"/>
</dbReference>
<gene>
    <name evidence="8" type="ORF">DR950_05460</name>
</gene>
<evidence type="ECO:0000256" key="4">
    <source>
        <dbReference type="ARBA" id="ARBA00023002"/>
    </source>
</evidence>
<keyword evidence="4 7" id="KW-0560">Oxidoreductase</keyword>
<comment type="similarity">
    <text evidence="1 7">Belongs to the cytochrome P450 family.</text>
</comment>
<dbReference type="SUPFAM" id="SSF48264">
    <property type="entry name" value="Cytochrome P450"/>
    <property type="match status" value="1"/>
</dbReference>
<dbReference type="AlphaFoldDB" id="A0A372ZPC5"/>
<dbReference type="GO" id="GO:0005506">
    <property type="term" value="F:iron ion binding"/>
    <property type="evidence" value="ECO:0007669"/>
    <property type="project" value="InterPro"/>
</dbReference>
<proteinExistence type="inferred from homology"/>
<protein>
    <submittedName>
        <fullName evidence="8">Cytochrome P450</fullName>
    </submittedName>
</protein>
<dbReference type="EMBL" id="QVIG01000001">
    <property type="protein sequence ID" value="RGD57312.1"/>
    <property type="molecule type" value="Genomic_DNA"/>
</dbReference>
<keyword evidence="3 7" id="KW-0479">Metal-binding</keyword>
<comment type="caution">
    <text evidence="8">The sequence shown here is derived from an EMBL/GenBank/DDBJ whole genome shotgun (WGS) entry which is preliminary data.</text>
</comment>
<keyword evidence="9" id="KW-1185">Reference proteome</keyword>
<dbReference type="Gene3D" id="1.10.630.10">
    <property type="entry name" value="Cytochrome P450"/>
    <property type="match status" value="1"/>
</dbReference>
<dbReference type="RefSeq" id="WP_117486113.1">
    <property type="nucleotide sequence ID" value="NZ_QVIG01000001.1"/>
</dbReference>
<dbReference type="Proteomes" id="UP000263377">
    <property type="component" value="Unassembled WGS sequence"/>
</dbReference>
<evidence type="ECO:0000256" key="6">
    <source>
        <dbReference type="ARBA" id="ARBA00023033"/>
    </source>
</evidence>
<dbReference type="PROSITE" id="PS00086">
    <property type="entry name" value="CYTOCHROME_P450"/>
    <property type="match status" value="1"/>
</dbReference>
<dbReference type="PANTHER" id="PTHR46696:SF6">
    <property type="entry name" value="P450, PUTATIVE (EUROFUNG)-RELATED"/>
    <property type="match status" value="1"/>
</dbReference>
<accession>A0A372ZPC5</accession>
<dbReference type="InterPro" id="IPR001128">
    <property type="entry name" value="Cyt_P450"/>
</dbReference>
<dbReference type="GO" id="GO:0016705">
    <property type="term" value="F:oxidoreductase activity, acting on paired donors, with incorporation or reduction of molecular oxygen"/>
    <property type="evidence" value="ECO:0007669"/>
    <property type="project" value="InterPro"/>
</dbReference>
<evidence type="ECO:0000256" key="3">
    <source>
        <dbReference type="ARBA" id="ARBA00022723"/>
    </source>
</evidence>
<reference evidence="8 9" key="1">
    <citation type="submission" date="2018-08" db="EMBL/GenBank/DDBJ databases">
        <title>Diversity &amp; Physiological Properties of Lignin-Decomposing Actinobacteria from Soil.</title>
        <authorList>
            <person name="Roh S.G."/>
            <person name="Kim S.B."/>
        </authorList>
    </citation>
    <scope>NUCLEOTIDE SEQUENCE [LARGE SCALE GENOMIC DNA]</scope>
    <source>
        <strain evidence="8 9">MMS17-GH009</strain>
    </source>
</reference>
<evidence type="ECO:0000313" key="8">
    <source>
        <dbReference type="EMBL" id="RGD57312.1"/>
    </source>
</evidence>
<dbReference type="PANTHER" id="PTHR46696">
    <property type="entry name" value="P450, PUTATIVE (EUROFUNG)-RELATED"/>
    <property type="match status" value="1"/>
</dbReference>